<dbReference type="FunFam" id="1.10.287.70:FF:000123">
    <property type="entry name" value="Potassium channel KAT3"/>
    <property type="match status" value="1"/>
</dbReference>
<evidence type="ECO:0000259" key="15">
    <source>
        <dbReference type="PROSITE" id="PS50042"/>
    </source>
</evidence>
<dbReference type="InterPro" id="IPR005821">
    <property type="entry name" value="Ion_trans_dom"/>
</dbReference>
<feature type="domain" description="KHA" evidence="16">
    <location>
        <begin position="705"/>
        <end position="784"/>
    </location>
</feature>
<organism evidence="17 18">
    <name type="scientific">Actinidia chinensis var. chinensis</name>
    <name type="common">Chinese soft-hair kiwi</name>
    <dbReference type="NCBI Taxonomy" id="1590841"/>
    <lineage>
        <taxon>Eukaryota</taxon>
        <taxon>Viridiplantae</taxon>
        <taxon>Streptophyta</taxon>
        <taxon>Embryophyta</taxon>
        <taxon>Tracheophyta</taxon>
        <taxon>Spermatophyta</taxon>
        <taxon>Magnoliopsida</taxon>
        <taxon>eudicotyledons</taxon>
        <taxon>Gunneridae</taxon>
        <taxon>Pentapetalae</taxon>
        <taxon>asterids</taxon>
        <taxon>Ericales</taxon>
        <taxon>Actinidiaceae</taxon>
        <taxon>Actinidia</taxon>
    </lineage>
</organism>
<dbReference type="FunFam" id="2.60.120.10:FF:000074">
    <property type="entry name" value="Potassium channel KAT2"/>
    <property type="match status" value="1"/>
</dbReference>
<dbReference type="InterPro" id="IPR036770">
    <property type="entry name" value="Ankyrin_rpt-contain_sf"/>
</dbReference>
<evidence type="ECO:0000256" key="6">
    <source>
        <dbReference type="ARBA" id="ARBA00022826"/>
    </source>
</evidence>
<dbReference type="Pfam" id="PF00027">
    <property type="entry name" value="cNMP_binding"/>
    <property type="match status" value="1"/>
</dbReference>
<dbReference type="Gene3D" id="1.25.40.20">
    <property type="entry name" value="Ankyrin repeat-containing domain"/>
    <property type="match status" value="1"/>
</dbReference>
<dbReference type="PROSITE" id="PS50088">
    <property type="entry name" value="ANK_REPEAT"/>
    <property type="match status" value="1"/>
</dbReference>
<keyword evidence="6 14" id="KW-0631">Potassium channel</keyword>
<evidence type="ECO:0000256" key="8">
    <source>
        <dbReference type="ARBA" id="ARBA00022958"/>
    </source>
</evidence>
<comment type="function">
    <text evidence="14">Potassium channel.</text>
</comment>
<keyword evidence="5 14" id="KW-0812">Transmembrane</keyword>
<keyword evidence="9 14" id="KW-1133">Transmembrane helix</keyword>
<evidence type="ECO:0000256" key="9">
    <source>
        <dbReference type="ARBA" id="ARBA00022989"/>
    </source>
</evidence>
<gene>
    <name evidence="17" type="ORF">CEY00_Acc21311</name>
</gene>
<protein>
    <recommendedName>
        <fullName evidence="14">Potassium channel</fullName>
    </recommendedName>
</protein>
<evidence type="ECO:0000256" key="7">
    <source>
        <dbReference type="ARBA" id="ARBA00022882"/>
    </source>
</evidence>
<feature type="repeat" description="ANK" evidence="13">
    <location>
        <begin position="581"/>
        <end position="613"/>
    </location>
</feature>
<evidence type="ECO:0000256" key="4">
    <source>
        <dbReference type="ARBA" id="ARBA00022538"/>
    </source>
</evidence>
<evidence type="ECO:0000259" key="16">
    <source>
        <dbReference type="PROSITE" id="PS51490"/>
    </source>
</evidence>
<dbReference type="InterPro" id="IPR002110">
    <property type="entry name" value="Ankyrin_rpt"/>
</dbReference>
<feature type="domain" description="Cyclic nucleotide-binding" evidence="15">
    <location>
        <begin position="378"/>
        <end position="497"/>
    </location>
</feature>
<evidence type="ECO:0000313" key="17">
    <source>
        <dbReference type="EMBL" id="PSS02931.1"/>
    </source>
</evidence>
<dbReference type="SUPFAM" id="SSF81324">
    <property type="entry name" value="Voltage-gated potassium channels"/>
    <property type="match status" value="1"/>
</dbReference>
<evidence type="ECO:0000256" key="10">
    <source>
        <dbReference type="ARBA" id="ARBA00023065"/>
    </source>
</evidence>
<dbReference type="GO" id="GO:0005249">
    <property type="term" value="F:voltage-gated potassium channel activity"/>
    <property type="evidence" value="ECO:0007669"/>
    <property type="project" value="UniProtKB-UniRule"/>
</dbReference>
<feature type="transmembrane region" description="Helical" evidence="14">
    <location>
        <begin position="135"/>
        <end position="156"/>
    </location>
</feature>
<dbReference type="OMA" id="FLHQNEC"/>
<evidence type="ECO:0000256" key="13">
    <source>
        <dbReference type="PROSITE-ProRule" id="PRU00023"/>
    </source>
</evidence>
<comment type="domain">
    <text evidence="14">The segment S4 is probably the voltage-sensor and is characterized by a series of positively charged amino acids. The pore-forming region H5 is enclosed by the transmembrane segments S5 and S6 in the Shaker-type (1P/6TM) and contains the GYGD signature motif which seems to be involved in potassium selectivity.</text>
</comment>
<dbReference type="SMART" id="SM00248">
    <property type="entry name" value="ANK"/>
    <property type="match status" value="1"/>
</dbReference>
<comment type="caution">
    <text evidence="14">Lacks conserved residue(s) required for the propagation of feature annotation.</text>
</comment>
<dbReference type="SMART" id="SM00100">
    <property type="entry name" value="cNMP"/>
    <property type="match status" value="1"/>
</dbReference>
<evidence type="ECO:0000256" key="14">
    <source>
        <dbReference type="RuleBase" id="RU369015"/>
    </source>
</evidence>
<proteinExistence type="inferred from homology"/>
<dbReference type="PANTHER" id="PTHR45743:SF6">
    <property type="entry name" value="POTASSIUM CHANNEL KAT2"/>
    <property type="match status" value="1"/>
</dbReference>
<evidence type="ECO:0000256" key="1">
    <source>
        <dbReference type="ARBA" id="ARBA00004141"/>
    </source>
</evidence>
<dbReference type="AlphaFoldDB" id="A0A2R6Q6P0"/>
<dbReference type="InterPro" id="IPR045319">
    <property type="entry name" value="KAT/AKT"/>
</dbReference>
<dbReference type="CDD" id="cd00038">
    <property type="entry name" value="CAP_ED"/>
    <property type="match status" value="1"/>
</dbReference>
<dbReference type="PROSITE" id="PS51490">
    <property type="entry name" value="KHA"/>
    <property type="match status" value="1"/>
</dbReference>
<dbReference type="Gramene" id="PSS02931">
    <property type="protein sequence ID" value="PSS02931"/>
    <property type="gene ID" value="CEY00_Acc21311"/>
</dbReference>
<evidence type="ECO:0000313" key="18">
    <source>
        <dbReference type="Proteomes" id="UP000241394"/>
    </source>
</evidence>
<dbReference type="PROSITE" id="PS50042">
    <property type="entry name" value="CNMP_BINDING_3"/>
    <property type="match status" value="1"/>
</dbReference>
<dbReference type="Gene3D" id="2.60.120.10">
    <property type="entry name" value="Jelly Rolls"/>
    <property type="match status" value="1"/>
</dbReference>
<dbReference type="InterPro" id="IPR018490">
    <property type="entry name" value="cNMP-bd_dom_sf"/>
</dbReference>
<keyword evidence="13" id="KW-0040">ANK repeat</keyword>
<dbReference type="InterPro" id="IPR021789">
    <property type="entry name" value="KHA_dom"/>
</dbReference>
<dbReference type="Proteomes" id="UP000241394">
    <property type="component" value="Chromosome LG19"/>
</dbReference>
<dbReference type="InParanoid" id="A0A2R6Q6P0"/>
<dbReference type="Pfam" id="PF00520">
    <property type="entry name" value="Ion_trans"/>
    <property type="match status" value="1"/>
</dbReference>
<keyword evidence="12 14" id="KW-0407">Ion channel</keyword>
<feature type="transmembrane region" description="Helical" evidence="14">
    <location>
        <begin position="279"/>
        <end position="301"/>
    </location>
</feature>
<comment type="subunit">
    <text evidence="14">The potassium channel is composed of a homo- or heterotetrameric complex of pore-forming subunits.</text>
</comment>
<comment type="subcellular location">
    <subcellularLocation>
        <location evidence="1 14">Membrane</location>
        <topology evidence="1 14">Multi-pass membrane protein</topology>
    </subcellularLocation>
</comment>
<keyword evidence="3 14" id="KW-0813">Transport</keyword>
<dbReference type="GO" id="GO:0034702">
    <property type="term" value="C:monoatomic ion channel complex"/>
    <property type="evidence" value="ECO:0007669"/>
    <property type="project" value="UniProtKB-KW"/>
</dbReference>
<dbReference type="FunCoup" id="A0A2R6Q6P0">
    <property type="interactions" value="157"/>
</dbReference>
<reference evidence="18" key="2">
    <citation type="journal article" date="2018" name="BMC Genomics">
        <title>A manually annotated Actinidia chinensis var. chinensis (kiwifruit) genome highlights the challenges associated with draft genomes and gene prediction in plants.</title>
        <authorList>
            <person name="Pilkington S.M."/>
            <person name="Crowhurst R."/>
            <person name="Hilario E."/>
            <person name="Nardozza S."/>
            <person name="Fraser L."/>
            <person name="Peng Y."/>
            <person name="Gunaseelan K."/>
            <person name="Simpson R."/>
            <person name="Tahir J."/>
            <person name="Deroles S.C."/>
            <person name="Templeton K."/>
            <person name="Luo Z."/>
            <person name="Davy M."/>
            <person name="Cheng C."/>
            <person name="McNeilage M."/>
            <person name="Scaglione D."/>
            <person name="Liu Y."/>
            <person name="Zhang Q."/>
            <person name="Datson P."/>
            <person name="De Silva N."/>
            <person name="Gardiner S.E."/>
            <person name="Bassett H."/>
            <person name="Chagne D."/>
            <person name="McCallum J."/>
            <person name="Dzierzon H."/>
            <person name="Deng C."/>
            <person name="Wang Y.Y."/>
            <person name="Barron L."/>
            <person name="Manako K."/>
            <person name="Bowen J."/>
            <person name="Foster T.M."/>
            <person name="Erridge Z.A."/>
            <person name="Tiffin H."/>
            <person name="Waite C.N."/>
            <person name="Davies K.M."/>
            <person name="Grierson E.P."/>
            <person name="Laing W.A."/>
            <person name="Kirk R."/>
            <person name="Chen X."/>
            <person name="Wood M."/>
            <person name="Montefiori M."/>
            <person name="Brummell D.A."/>
            <person name="Schwinn K.E."/>
            <person name="Catanach A."/>
            <person name="Fullerton C."/>
            <person name="Li D."/>
            <person name="Meiyalaghan S."/>
            <person name="Nieuwenhuizen N."/>
            <person name="Read N."/>
            <person name="Prakash R."/>
            <person name="Hunter D."/>
            <person name="Zhang H."/>
            <person name="McKenzie M."/>
            <person name="Knabel M."/>
            <person name="Harris A."/>
            <person name="Allan A.C."/>
            <person name="Gleave A."/>
            <person name="Chen A."/>
            <person name="Janssen B.J."/>
            <person name="Plunkett B."/>
            <person name="Ampomah-Dwamena C."/>
            <person name="Voogd C."/>
            <person name="Leif D."/>
            <person name="Lafferty D."/>
            <person name="Souleyre E.J.F."/>
            <person name="Varkonyi-Gasic E."/>
            <person name="Gambi F."/>
            <person name="Hanley J."/>
            <person name="Yao J.L."/>
            <person name="Cheung J."/>
            <person name="David K.M."/>
            <person name="Warren B."/>
            <person name="Marsh K."/>
            <person name="Snowden K.C."/>
            <person name="Lin-Wang K."/>
            <person name="Brian L."/>
            <person name="Martinez-Sanchez M."/>
            <person name="Wang M."/>
            <person name="Ileperuma N."/>
            <person name="Macnee N."/>
            <person name="Campin R."/>
            <person name="McAtee P."/>
            <person name="Drummond R.S.M."/>
            <person name="Espley R.V."/>
            <person name="Ireland H.S."/>
            <person name="Wu R."/>
            <person name="Atkinson R.G."/>
            <person name="Karunairetnam S."/>
            <person name="Bulley S."/>
            <person name="Chunkath S."/>
            <person name="Hanley Z."/>
            <person name="Storey R."/>
            <person name="Thrimawithana A.H."/>
            <person name="Thomson S."/>
            <person name="David C."/>
            <person name="Testolin R."/>
            <person name="Huang H."/>
            <person name="Hellens R.P."/>
            <person name="Schaffer R.J."/>
        </authorList>
    </citation>
    <scope>NUCLEOTIDE SEQUENCE [LARGE SCALE GENOMIC DNA]</scope>
    <source>
        <strain evidence="18">cv. Red5</strain>
    </source>
</reference>
<dbReference type="PROSITE" id="PS50297">
    <property type="entry name" value="ANK_REP_REGION"/>
    <property type="match status" value="1"/>
</dbReference>
<dbReference type="OrthoDB" id="426293at2759"/>
<dbReference type="PANTHER" id="PTHR45743">
    <property type="entry name" value="POTASSIUM CHANNEL AKT1"/>
    <property type="match status" value="1"/>
</dbReference>
<dbReference type="Pfam" id="PF11834">
    <property type="entry name" value="KHA"/>
    <property type="match status" value="1"/>
</dbReference>
<evidence type="ECO:0000256" key="12">
    <source>
        <dbReference type="ARBA" id="ARBA00023303"/>
    </source>
</evidence>
<feature type="transmembrane region" description="Helical" evidence="14">
    <location>
        <begin position="202"/>
        <end position="221"/>
    </location>
</feature>
<feature type="transmembrane region" description="Helical" evidence="14">
    <location>
        <begin position="65"/>
        <end position="85"/>
    </location>
</feature>
<keyword evidence="10 14" id="KW-0406">Ion transport</keyword>
<evidence type="ECO:0000256" key="2">
    <source>
        <dbReference type="ARBA" id="ARBA00007929"/>
    </source>
</evidence>
<dbReference type="Pfam" id="PF12796">
    <property type="entry name" value="Ank_2"/>
    <property type="match status" value="1"/>
</dbReference>
<reference evidence="17 18" key="1">
    <citation type="submission" date="2017-07" db="EMBL/GenBank/DDBJ databases">
        <title>An improved, manually edited Actinidia chinensis var. chinensis (kiwifruit) genome highlights the challenges associated with draft genomes and gene prediction in plants.</title>
        <authorList>
            <person name="Pilkington S."/>
            <person name="Crowhurst R."/>
            <person name="Hilario E."/>
            <person name="Nardozza S."/>
            <person name="Fraser L."/>
            <person name="Peng Y."/>
            <person name="Gunaseelan K."/>
            <person name="Simpson R."/>
            <person name="Tahir J."/>
            <person name="Deroles S."/>
            <person name="Templeton K."/>
            <person name="Luo Z."/>
            <person name="Davy M."/>
            <person name="Cheng C."/>
            <person name="Mcneilage M."/>
            <person name="Scaglione D."/>
            <person name="Liu Y."/>
            <person name="Zhang Q."/>
            <person name="Datson P."/>
            <person name="De Silva N."/>
            <person name="Gardiner S."/>
            <person name="Bassett H."/>
            <person name="Chagne D."/>
            <person name="Mccallum J."/>
            <person name="Dzierzon H."/>
            <person name="Deng C."/>
            <person name="Wang Y.-Y."/>
            <person name="Barron N."/>
            <person name="Manako K."/>
            <person name="Bowen J."/>
            <person name="Foster T."/>
            <person name="Erridge Z."/>
            <person name="Tiffin H."/>
            <person name="Waite C."/>
            <person name="Davies K."/>
            <person name="Grierson E."/>
            <person name="Laing W."/>
            <person name="Kirk R."/>
            <person name="Chen X."/>
            <person name="Wood M."/>
            <person name="Montefiori M."/>
            <person name="Brummell D."/>
            <person name="Schwinn K."/>
            <person name="Catanach A."/>
            <person name="Fullerton C."/>
            <person name="Li D."/>
            <person name="Meiyalaghan S."/>
            <person name="Nieuwenhuizen N."/>
            <person name="Read N."/>
            <person name="Prakash R."/>
            <person name="Hunter D."/>
            <person name="Zhang H."/>
            <person name="Mckenzie M."/>
            <person name="Knabel M."/>
            <person name="Harris A."/>
            <person name="Allan A."/>
            <person name="Chen A."/>
            <person name="Janssen B."/>
            <person name="Plunkett B."/>
            <person name="Dwamena C."/>
            <person name="Voogd C."/>
            <person name="Leif D."/>
            <person name="Lafferty D."/>
            <person name="Souleyre E."/>
            <person name="Varkonyi-Gasic E."/>
            <person name="Gambi F."/>
            <person name="Hanley J."/>
            <person name="Yao J.-L."/>
            <person name="Cheung J."/>
            <person name="David K."/>
            <person name="Warren B."/>
            <person name="Marsh K."/>
            <person name="Snowden K."/>
            <person name="Lin-Wang K."/>
            <person name="Brian L."/>
            <person name="Martinez-Sanchez M."/>
            <person name="Wang M."/>
            <person name="Ileperuma N."/>
            <person name="Macnee N."/>
            <person name="Campin R."/>
            <person name="Mcatee P."/>
            <person name="Drummond R."/>
            <person name="Espley R."/>
            <person name="Ireland H."/>
            <person name="Wu R."/>
            <person name="Atkinson R."/>
            <person name="Karunairetnam S."/>
            <person name="Bulley S."/>
            <person name="Chunkath S."/>
            <person name="Hanley Z."/>
            <person name="Storey R."/>
            <person name="Thrimawithana A."/>
            <person name="Thomson S."/>
            <person name="David C."/>
            <person name="Testolin R."/>
        </authorList>
    </citation>
    <scope>NUCLEOTIDE SEQUENCE [LARGE SCALE GENOMIC DNA]</scope>
    <source>
        <strain evidence="18">cv. Red5</strain>
        <tissue evidence="17">Young leaf</tissue>
    </source>
</reference>
<dbReference type="InterPro" id="IPR000595">
    <property type="entry name" value="cNMP-bd_dom"/>
</dbReference>
<keyword evidence="11 14" id="KW-0472">Membrane</keyword>
<keyword evidence="18" id="KW-1185">Reference proteome</keyword>
<dbReference type="EMBL" id="NKQK01000019">
    <property type="protein sequence ID" value="PSS02931.1"/>
    <property type="molecule type" value="Genomic_DNA"/>
</dbReference>
<dbReference type="SUPFAM" id="SSF51206">
    <property type="entry name" value="cAMP-binding domain-like"/>
    <property type="match status" value="1"/>
</dbReference>
<dbReference type="InterPro" id="IPR003938">
    <property type="entry name" value="K_chnl_volt-dep_EAG/ELK/ERG"/>
</dbReference>
<name>A0A2R6Q6P0_ACTCC</name>
<dbReference type="Gene3D" id="1.10.287.70">
    <property type="match status" value="1"/>
</dbReference>
<dbReference type="PRINTS" id="PR01463">
    <property type="entry name" value="EAGCHANLFMLY"/>
</dbReference>
<sequence length="784" mass="89623">MSFSCPRNFLQRFCVDEFHRSTDSPGGFFSSDLLLPSLGARINQATKLRRCIISPFSPRYRAWEMFLILLVIYSAWICPFEFAFLTYKQDALFIIDNIVNGFFVIDIVLTFFVAYLDSQSYLLVDDPKKIAIRYIASWFSFDICSTVPFQALSLLFTDHSSELGFKLLNMLRLWRLRRVSSLFARLEKDIHFNYFWTRCTKLISVTLFAVHCAGCFNYLIADRYPDPNKTWIGAVFPNFKEESLWDRYVTSLYWSITTLTTTGYGDLHAENPREMLFCIFYMLFNLGLTSYLIGNMTNLVVHWTSRTRNFRDTVRAASEFSRRNQLPSRVKDQILSHICLKFKTEGLKQQETVNGLPKAIRSSIAHFLFFPIIQNVHLFQGVSRDFLFQLVPEMEAEYFPPKEDVILQNETPTDLYILVVGAVDFIAQIDGHDQVLGKAIAGDIFGEIGVLCNRPQPYTVRTTEISQILRLNRSTLMNIILENTEDGDIIMNNFFKKLKGMESFGSENQPTDQGLSSLWHDGGVEREIISHTTSQENLHRNPSLQDLSATEFFDSDVVGNNGIEVQNSSGQGSDVKSTADDGQTSLHIAVRKGHLEMVRILLEGGANVNKPDSRGWTPKALAEQQANKSIYDLLLSYEKRWTLDEHKIDFFRPETAHYSGNGHFKPARMSGPNCSNSHFRKVSMISSAGYSSSPTERDVNKLTKRVIIHMKFHETKKSQKQLAKLIILPDSVEELLRIAGKKFGGYRLTKVVNAENAEIDDLRVVRDGDHLFLLQCESKDCNVI</sequence>
<keyword evidence="8 14" id="KW-0630">Potassium</keyword>
<accession>A0A2R6Q6P0</accession>
<evidence type="ECO:0000256" key="3">
    <source>
        <dbReference type="ARBA" id="ARBA00022448"/>
    </source>
</evidence>
<dbReference type="SUPFAM" id="SSF48403">
    <property type="entry name" value="Ankyrin repeat"/>
    <property type="match status" value="1"/>
</dbReference>
<comment type="domain">
    <text evidence="14">The KHA domain (rich in hydrophobic and acidic residues) present in the C-terminal part is likely to be important for tetramerization.</text>
</comment>
<dbReference type="InterPro" id="IPR014710">
    <property type="entry name" value="RmlC-like_jellyroll"/>
</dbReference>
<keyword evidence="4 14" id="KW-0633">Potassium transport</keyword>
<evidence type="ECO:0000256" key="11">
    <source>
        <dbReference type="ARBA" id="ARBA00023136"/>
    </source>
</evidence>
<comment type="similarity">
    <text evidence="2 14">Belongs to the potassium channel family. Plant (TC 1.A.1.4) subfamily.</text>
</comment>
<evidence type="ECO:0000256" key="5">
    <source>
        <dbReference type="ARBA" id="ARBA00022692"/>
    </source>
</evidence>
<feature type="transmembrane region" description="Helical" evidence="14">
    <location>
        <begin position="97"/>
        <end position="115"/>
    </location>
</feature>
<comment type="caution">
    <text evidence="17">The sequence shown here is derived from an EMBL/GenBank/DDBJ whole genome shotgun (WGS) entry which is preliminary data.</text>
</comment>
<keyword evidence="7 14" id="KW-0851">Voltage-gated channel</keyword>